<gene>
    <name evidence="1" type="ORF">mRhiFer1_008317</name>
</gene>
<dbReference type="EMBL" id="JACAGC010000012">
    <property type="protein sequence ID" value="KAF6327626.1"/>
    <property type="molecule type" value="Genomic_DNA"/>
</dbReference>
<accession>A0A7J7VRI1</accession>
<comment type="caution">
    <text evidence="1">The sequence shown here is derived from an EMBL/GenBank/DDBJ whole genome shotgun (WGS) entry which is preliminary data.</text>
</comment>
<name>A0A7J7VRI1_RHIFE</name>
<proteinExistence type="predicted"/>
<dbReference type="AlphaFoldDB" id="A0A7J7VRI1"/>
<organism evidence="1 2">
    <name type="scientific">Rhinolophus ferrumequinum</name>
    <name type="common">Greater horseshoe bat</name>
    <dbReference type="NCBI Taxonomy" id="59479"/>
    <lineage>
        <taxon>Eukaryota</taxon>
        <taxon>Metazoa</taxon>
        <taxon>Chordata</taxon>
        <taxon>Craniata</taxon>
        <taxon>Vertebrata</taxon>
        <taxon>Euteleostomi</taxon>
        <taxon>Mammalia</taxon>
        <taxon>Eutheria</taxon>
        <taxon>Laurasiatheria</taxon>
        <taxon>Chiroptera</taxon>
        <taxon>Yinpterochiroptera</taxon>
        <taxon>Rhinolophoidea</taxon>
        <taxon>Rhinolophidae</taxon>
        <taxon>Rhinolophinae</taxon>
        <taxon>Rhinolophus</taxon>
    </lineage>
</organism>
<reference evidence="1 2" key="1">
    <citation type="journal article" date="2020" name="Nature">
        <title>Six reference-quality genomes reveal evolution of bat adaptations.</title>
        <authorList>
            <person name="Jebb D."/>
            <person name="Huang Z."/>
            <person name="Pippel M."/>
            <person name="Hughes G.M."/>
            <person name="Lavrichenko K."/>
            <person name="Devanna P."/>
            <person name="Winkler S."/>
            <person name="Jermiin L.S."/>
            <person name="Skirmuntt E.C."/>
            <person name="Katzourakis A."/>
            <person name="Burkitt-Gray L."/>
            <person name="Ray D.A."/>
            <person name="Sullivan K.A.M."/>
            <person name="Roscito J.G."/>
            <person name="Kirilenko B.M."/>
            <person name="Davalos L.M."/>
            <person name="Corthals A.P."/>
            <person name="Power M.L."/>
            <person name="Jones G."/>
            <person name="Ransome R.D."/>
            <person name="Dechmann D.K.N."/>
            <person name="Locatelli A.G."/>
            <person name="Puechmaille S.J."/>
            <person name="Fedrigo O."/>
            <person name="Jarvis E.D."/>
            <person name="Hiller M."/>
            <person name="Vernes S.C."/>
            <person name="Myers E.W."/>
            <person name="Teeling E.C."/>
        </authorList>
    </citation>
    <scope>NUCLEOTIDE SEQUENCE [LARGE SCALE GENOMIC DNA]</scope>
    <source>
        <strain evidence="1">MRhiFer1</strain>
        <tissue evidence="1">Lung</tissue>
    </source>
</reference>
<evidence type="ECO:0000313" key="1">
    <source>
        <dbReference type="EMBL" id="KAF6327626.1"/>
    </source>
</evidence>
<dbReference type="Proteomes" id="UP000585614">
    <property type="component" value="Unassembled WGS sequence"/>
</dbReference>
<evidence type="ECO:0000313" key="2">
    <source>
        <dbReference type="Proteomes" id="UP000585614"/>
    </source>
</evidence>
<sequence length="128" mass="14115">MSEDCDSGVTWPHLQQPHMLTAGSQVPAFAQTPKLLAVPSFVSPKAQEHLVTHLGRKLSREGRARACPMVSQAPLSPVMTWDPQPLPLSTWQRGSQTSQGEHRARCWFPGPVCPLLSRDRLTCPAQII</sequence>
<protein>
    <submittedName>
        <fullName evidence="1">Uncharacterized protein</fullName>
    </submittedName>
</protein>